<evidence type="ECO:0000259" key="4">
    <source>
        <dbReference type="Pfam" id="PF07731"/>
    </source>
</evidence>
<dbReference type="SUPFAM" id="SSF49503">
    <property type="entry name" value="Cupredoxins"/>
    <property type="match status" value="2"/>
</dbReference>
<proteinExistence type="predicted"/>
<evidence type="ECO:0000313" key="6">
    <source>
        <dbReference type="EMBL" id="PCI93543.1"/>
    </source>
</evidence>
<dbReference type="AlphaFoldDB" id="A0A2A4YFF9"/>
<reference evidence="7" key="1">
    <citation type="submission" date="2017-08" db="EMBL/GenBank/DDBJ databases">
        <title>A dynamic microbial community with high functional redundancy inhabits the cold, oxic subseafloor aquifer.</title>
        <authorList>
            <person name="Tully B.J."/>
            <person name="Wheat C.G."/>
            <person name="Glazer B.T."/>
            <person name="Huber J.A."/>
        </authorList>
    </citation>
    <scope>NUCLEOTIDE SEQUENCE [LARGE SCALE GENOMIC DNA]</scope>
</reference>
<dbReference type="PANTHER" id="PTHR11709">
    <property type="entry name" value="MULTI-COPPER OXIDASE"/>
    <property type="match status" value="1"/>
</dbReference>
<keyword evidence="2" id="KW-0560">Oxidoreductase</keyword>
<dbReference type="CDD" id="cd04202">
    <property type="entry name" value="CuRO_D2_2dMcoN_like"/>
    <property type="match status" value="1"/>
</dbReference>
<keyword evidence="3" id="KW-0186">Copper</keyword>
<dbReference type="PANTHER" id="PTHR11709:SF394">
    <property type="entry name" value="FI03373P-RELATED"/>
    <property type="match status" value="1"/>
</dbReference>
<evidence type="ECO:0000256" key="2">
    <source>
        <dbReference type="ARBA" id="ARBA00023002"/>
    </source>
</evidence>
<accession>A0A2A4YFF9</accession>
<keyword evidence="1" id="KW-0479">Metal-binding</keyword>
<dbReference type="GO" id="GO:0016491">
    <property type="term" value="F:oxidoreductase activity"/>
    <property type="evidence" value="ECO:0007669"/>
    <property type="project" value="UniProtKB-KW"/>
</dbReference>
<dbReference type="Proteomes" id="UP000217838">
    <property type="component" value="Unassembled WGS sequence"/>
</dbReference>
<comment type="caution">
    <text evidence="6">The sequence shown here is derived from an EMBL/GenBank/DDBJ whole genome shotgun (WGS) entry which is preliminary data.</text>
</comment>
<dbReference type="GO" id="GO:0005507">
    <property type="term" value="F:copper ion binding"/>
    <property type="evidence" value="ECO:0007669"/>
    <property type="project" value="InterPro"/>
</dbReference>
<evidence type="ECO:0000313" key="7">
    <source>
        <dbReference type="Proteomes" id="UP000217838"/>
    </source>
</evidence>
<dbReference type="Pfam" id="PF07731">
    <property type="entry name" value="Cu-oxidase_2"/>
    <property type="match status" value="1"/>
</dbReference>
<dbReference type="InterPro" id="IPR011706">
    <property type="entry name" value="Cu-oxidase_C"/>
</dbReference>
<dbReference type="Gene3D" id="2.60.40.420">
    <property type="entry name" value="Cupredoxins - blue copper proteins"/>
    <property type="match status" value="1"/>
</dbReference>
<sequence length="360" mass="39826">MFLTRLFLTTVVIAEITSGSLSAIQTREKLITPKEVYTPGVKNLGYKMVNGVKVFRIEAEPVVKTIYNEKDNQLEKYVKKHNRYTGPTMSLPFSSQKIDGWGYNKSIPGPTIIVNEGDEVRIYVKNKLPEPTTIHWHGLIVPNNEDGAGGADDPVIKPGNTGVYHFTIKNPPGTYAYHSGFNDPKQVGMGMSGFFIVLPKGGSNEVKYDFAIMVRGWSLKRDGTVDFLSMANDWFTFNGLCAPNFPVLKVPYGARVKIRFGNMGGIMAHPIHLHGYSFNITGTEGGPIPLSAQWPAATVPVFPGTTRTIEFVANNPGLWRLHCHILHHIINDPPIFEKNKPIGILPVGGMYTCLEVGEKE</sequence>
<organism evidence="6 7">
    <name type="scientific">Aerophobetes bacterium</name>
    <dbReference type="NCBI Taxonomy" id="2030807"/>
    <lineage>
        <taxon>Bacteria</taxon>
        <taxon>Candidatus Aerophobota</taxon>
    </lineage>
</organism>
<name>A0A2A4YFF9_UNCAE</name>
<dbReference type="InterPro" id="IPR011707">
    <property type="entry name" value="Cu-oxidase-like_N"/>
</dbReference>
<gene>
    <name evidence="6" type="ORF">COB11_05165</name>
</gene>
<evidence type="ECO:0008006" key="8">
    <source>
        <dbReference type="Google" id="ProtNLM"/>
    </source>
</evidence>
<dbReference type="InterPro" id="IPR045087">
    <property type="entry name" value="Cu-oxidase_fam"/>
</dbReference>
<evidence type="ECO:0000259" key="5">
    <source>
        <dbReference type="Pfam" id="PF07732"/>
    </source>
</evidence>
<evidence type="ECO:0000256" key="3">
    <source>
        <dbReference type="ARBA" id="ARBA00023008"/>
    </source>
</evidence>
<protein>
    <recommendedName>
        <fullName evidence="8">Copper oxidase</fullName>
    </recommendedName>
</protein>
<feature type="domain" description="Plastocyanin-like" evidence="4">
    <location>
        <begin position="233"/>
        <end position="329"/>
    </location>
</feature>
<evidence type="ECO:0000256" key="1">
    <source>
        <dbReference type="ARBA" id="ARBA00022723"/>
    </source>
</evidence>
<dbReference type="Pfam" id="PF07732">
    <property type="entry name" value="Cu-oxidase_3"/>
    <property type="match status" value="1"/>
</dbReference>
<dbReference type="InterPro" id="IPR008972">
    <property type="entry name" value="Cupredoxin"/>
</dbReference>
<dbReference type="EMBL" id="NVUU01000059">
    <property type="protein sequence ID" value="PCI93543.1"/>
    <property type="molecule type" value="Genomic_DNA"/>
</dbReference>
<feature type="domain" description="Plastocyanin-like" evidence="5">
    <location>
        <begin position="98"/>
        <end position="200"/>
    </location>
</feature>